<dbReference type="Gene3D" id="1.20.1050.10">
    <property type="match status" value="1"/>
</dbReference>
<dbReference type="PROSITE" id="PS50405">
    <property type="entry name" value="GST_CTER"/>
    <property type="match status" value="1"/>
</dbReference>
<dbReference type="Gene3D" id="3.40.30.10">
    <property type="entry name" value="Glutaredoxin"/>
    <property type="match status" value="1"/>
</dbReference>
<sequence>MLVDGKWESEWQPIQETDSEGRFVRQTSTFSDWVTPDGSAGPEGQVAYPAQAGRYHLILAYICPWASRTLMARALKGLEDSISVSVVDPRLTSQGWKFGDFPGSDSHDELIGAEYMHEFYTRSDQHVNGRATVPVLWDKQRKTIVNNESADILRMLNSGFGKLAKHDIDLHPQSLKTEIKELNTDLYEPFNNGVYKAGFASSQTAYDEAITGIFDTLDALENRLGDGRAFLLGDFLSEPDIRAFVTLIRFDVAYVGLFKTNRCRIADYPMLQAYTKRMLAV</sequence>
<evidence type="ECO:0000259" key="1">
    <source>
        <dbReference type="PROSITE" id="PS50405"/>
    </source>
</evidence>
<dbReference type="PIRSF" id="PIRSF015753">
    <property type="entry name" value="GST"/>
    <property type="match status" value="1"/>
</dbReference>
<organism evidence="2">
    <name type="scientific">hydrothermal vent metagenome</name>
    <dbReference type="NCBI Taxonomy" id="652676"/>
    <lineage>
        <taxon>unclassified sequences</taxon>
        <taxon>metagenomes</taxon>
        <taxon>ecological metagenomes</taxon>
    </lineage>
</organism>
<dbReference type="SUPFAM" id="SSF52833">
    <property type="entry name" value="Thioredoxin-like"/>
    <property type="match status" value="1"/>
</dbReference>
<dbReference type="Pfam" id="PF13410">
    <property type="entry name" value="GST_C_2"/>
    <property type="match status" value="1"/>
</dbReference>
<dbReference type="InterPro" id="IPR047047">
    <property type="entry name" value="GST_Omega-like_C"/>
</dbReference>
<name>A0A3B0SFM0_9ZZZZ</name>
<dbReference type="InterPro" id="IPR004045">
    <property type="entry name" value="Glutathione_S-Trfase_N"/>
</dbReference>
<dbReference type="InterPro" id="IPR036282">
    <property type="entry name" value="Glutathione-S-Trfase_C_sf"/>
</dbReference>
<dbReference type="InterPro" id="IPR016639">
    <property type="entry name" value="GST_Omega/GSH"/>
</dbReference>
<proteinExistence type="predicted"/>
<dbReference type="GO" id="GO:0005737">
    <property type="term" value="C:cytoplasm"/>
    <property type="evidence" value="ECO:0007669"/>
    <property type="project" value="TreeGrafter"/>
</dbReference>
<gene>
    <name evidence="2" type="ORF">MNBD_ALPHA08-1853</name>
</gene>
<protein>
    <submittedName>
        <fullName evidence="2">Glutathione S-transferase, omega</fullName>
        <ecNumber evidence="2">2.5.1.18</ecNumber>
    </submittedName>
</protein>
<reference evidence="2" key="1">
    <citation type="submission" date="2018-06" db="EMBL/GenBank/DDBJ databases">
        <authorList>
            <person name="Zhirakovskaya E."/>
        </authorList>
    </citation>
    <scope>NUCLEOTIDE SEQUENCE</scope>
</reference>
<dbReference type="InterPro" id="IPR010987">
    <property type="entry name" value="Glutathione-S-Trfase_C-like"/>
</dbReference>
<dbReference type="AlphaFoldDB" id="A0A3B0SFM0"/>
<dbReference type="EMBL" id="UOEC01000164">
    <property type="protein sequence ID" value="VAV99528.1"/>
    <property type="molecule type" value="Genomic_DNA"/>
</dbReference>
<dbReference type="PANTHER" id="PTHR32419:SF6">
    <property type="entry name" value="GLUTATHIONE S-TRANSFERASE OMEGA-LIKE 1-RELATED"/>
    <property type="match status" value="1"/>
</dbReference>
<evidence type="ECO:0000313" key="2">
    <source>
        <dbReference type="EMBL" id="VAV99528.1"/>
    </source>
</evidence>
<dbReference type="SUPFAM" id="SSF47616">
    <property type="entry name" value="GST C-terminal domain-like"/>
    <property type="match status" value="1"/>
</dbReference>
<dbReference type="InterPro" id="IPR036249">
    <property type="entry name" value="Thioredoxin-like_sf"/>
</dbReference>
<keyword evidence="2" id="KW-0808">Transferase</keyword>
<accession>A0A3B0SFM0</accession>
<dbReference type="CDD" id="cd03190">
    <property type="entry name" value="GST_C_Omega_like"/>
    <property type="match status" value="1"/>
</dbReference>
<dbReference type="PANTHER" id="PTHR32419">
    <property type="entry name" value="GLUTATHIONYL-HYDROQUINONE REDUCTASE"/>
    <property type="match status" value="1"/>
</dbReference>
<dbReference type="Pfam" id="PF13409">
    <property type="entry name" value="GST_N_2"/>
    <property type="match status" value="1"/>
</dbReference>
<dbReference type="EC" id="2.5.1.18" evidence="2"/>
<dbReference type="GO" id="GO:0004364">
    <property type="term" value="F:glutathione transferase activity"/>
    <property type="evidence" value="ECO:0007669"/>
    <property type="project" value="UniProtKB-EC"/>
</dbReference>
<feature type="non-terminal residue" evidence="2">
    <location>
        <position position="281"/>
    </location>
</feature>
<feature type="domain" description="GST C-terminal" evidence="1">
    <location>
        <begin position="169"/>
        <end position="281"/>
    </location>
</feature>